<evidence type="ECO:0000259" key="1">
    <source>
        <dbReference type="PROSITE" id="PS51462"/>
    </source>
</evidence>
<dbReference type="InterPro" id="IPR015797">
    <property type="entry name" value="NUDIX_hydrolase-like_dom_sf"/>
</dbReference>
<dbReference type="PANTHER" id="PTHR13622">
    <property type="entry name" value="THIAMIN PYROPHOSPHOKINASE"/>
    <property type="match status" value="1"/>
</dbReference>
<keyword evidence="3" id="KW-1185">Reference proteome</keyword>
<dbReference type="Proteomes" id="UP000316270">
    <property type="component" value="Chromosome 17"/>
</dbReference>
<proteinExistence type="predicted"/>
<dbReference type="CDD" id="cd03676">
    <property type="entry name" value="NUDIX_Tnr3_like"/>
    <property type="match status" value="1"/>
</dbReference>
<dbReference type="PROSITE" id="PS51462">
    <property type="entry name" value="NUDIX"/>
    <property type="match status" value="1"/>
</dbReference>
<dbReference type="AlphaFoldDB" id="A0A517LP62"/>
<organism evidence="2 3">
    <name type="scientific">Venturia effusa</name>
    <dbReference type="NCBI Taxonomy" id="50376"/>
    <lineage>
        <taxon>Eukaryota</taxon>
        <taxon>Fungi</taxon>
        <taxon>Dikarya</taxon>
        <taxon>Ascomycota</taxon>
        <taxon>Pezizomycotina</taxon>
        <taxon>Dothideomycetes</taxon>
        <taxon>Pleosporomycetidae</taxon>
        <taxon>Venturiales</taxon>
        <taxon>Venturiaceae</taxon>
        <taxon>Venturia</taxon>
    </lineage>
</organism>
<protein>
    <recommendedName>
        <fullName evidence="1">Nudix hydrolase domain-containing protein</fullName>
    </recommendedName>
</protein>
<gene>
    <name evidence="2" type="ORF">FKW77_006459</name>
</gene>
<dbReference type="Pfam" id="PF00293">
    <property type="entry name" value="NUDIX"/>
    <property type="match status" value="1"/>
</dbReference>
<dbReference type="InterPro" id="IPR000086">
    <property type="entry name" value="NUDIX_hydrolase_dom"/>
</dbReference>
<feature type="domain" description="Nudix hydrolase" evidence="1">
    <location>
        <begin position="168"/>
        <end position="309"/>
    </location>
</feature>
<sequence>MKFYLNQRAVHIWLIALGHRTGLSLLNHSIGNFQEAANGKMALNYLDLIKEVENIPADYKWSVLYKLMLPNDPRPHGLMLPETVFRMPWTSDFKVDHGSRVVQLNDASDGLNTSEICNAAFQKTIDAAIDQDIFEIIHGTHSEPYRILGSRFPLQLERFSAPLFGIATRGAHMTGYTFVDGVMKLWIPRRSAHLFTYPNKLDTTVAGGVKAQHTPYQCIVEEAEEEASLPRDFVSKNAKSVGVLTYMTLSGRTGLIHPDVLYLFDIEIPSHMSPTPQDDEVSEFKLMSIDEIKKAMMSREFKSNCNLVMIDFFIRHGILTPEEEPHYVEIQTKLHSSIPFPTAP</sequence>
<reference evidence="2 3" key="1">
    <citation type="submission" date="2019-07" db="EMBL/GenBank/DDBJ databases">
        <title>Finished genome of Venturia effusa.</title>
        <authorList>
            <person name="Young C.A."/>
            <person name="Cox M.P."/>
            <person name="Ganley A.R.D."/>
            <person name="David W.J."/>
        </authorList>
    </citation>
    <scope>NUCLEOTIDE SEQUENCE [LARGE SCALE GENOMIC DNA]</scope>
    <source>
        <strain evidence="3">albino</strain>
    </source>
</reference>
<dbReference type="PANTHER" id="PTHR13622:SF8">
    <property type="entry name" value="THIAMIN PYROPHOSPHOKINASE 1"/>
    <property type="match status" value="1"/>
</dbReference>
<name>A0A517LP62_9PEZI</name>
<dbReference type="GO" id="GO:0044715">
    <property type="term" value="F:8-oxo-dGDP phosphatase activity"/>
    <property type="evidence" value="ECO:0007669"/>
    <property type="project" value="TreeGrafter"/>
</dbReference>
<dbReference type="STRING" id="50376.A0A517LP62"/>
<dbReference type="FunFam" id="3.90.79.10:FF:000019">
    <property type="entry name" value="Thiamin pyrophosphokinase, putative"/>
    <property type="match status" value="1"/>
</dbReference>
<dbReference type="Gene3D" id="3.90.79.10">
    <property type="entry name" value="Nucleoside Triphosphate Pyrophosphohydrolase"/>
    <property type="match status" value="1"/>
</dbReference>
<dbReference type="OrthoDB" id="10261522at2759"/>
<dbReference type="EMBL" id="CP042201">
    <property type="protein sequence ID" value="QDS77419.1"/>
    <property type="molecule type" value="Genomic_DNA"/>
</dbReference>
<evidence type="ECO:0000313" key="2">
    <source>
        <dbReference type="EMBL" id="QDS77419.1"/>
    </source>
</evidence>
<accession>A0A517LP62</accession>
<dbReference type="SUPFAM" id="SSF55811">
    <property type="entry name" value="Nudix"/>
    <property type="match status" value="1"/>
</dbReference>
<evidence type="ECO:0000313" key="3">
    <source>
        <dbReference type="Proteomes" id="UP000316270"/>
    </source>
</evidence>